<gene>
    <name evidence="4" type="primary">LOC105297307</name>
</gene>
<proteinExistence type="predicted"/>
<dbReference type="InterPro" id="IPR045206">
    <property type="entry name" value="Maestro_heat-like_prot"/>
</dbReference>
<dbReference type="PANTHER" id="PTHR23120">
    <property type="entry name" value="MAESTRO-RELATED HEAT DOMAIN-CONTAINING"/>
    <property type="match status" value="1"/>
</dbReference>
<feature type="domain" description="MROH2B-like HEAT-repeats" evidence="2">
    <location>
        <begin position="3"/>
        <end position="242"/>
    </location>
</feature>
<dbReference type="PANTHER" id="PTHR23120:SF45">
    <property type="entry name" value="MAESTRO HEAT LIKE REPEAT FAMILY MEMBER 1"/>
    <property type="match status" value="1"/>
</dbReference>
<dbReference type="SUPFAM" id="SSF48371">
    <property type="entry name" value="ARM repeat"/>
    <property type="match status" value="1"/>
</dbReference>
<dbReference type="GO" id="GO:0005737">
    <property type="term" value="C:cytoplasm"/>
    <property type="evidence" value="ECO:0007669"/>
    <property type="project" value="TreeGrafter"/>
</dbReference>
<protein>
    <submittedName>
        <fullName evidence="4">Maestro heat-like repeat family member 5</fullName>
    </submittedName>
</protein>
<evidence type="ECO:0000259" key="2">
    <source>
        <dbReference type="Pfam" id="PF23210"/>
    </source>
</evidence>
<dbReference type="GeneID" id="105297307"/>
<reference evidence="4" key="1">
    <citation type="submission" date="2025-08" db="UniProtKB">
        <authorList>
            <consortium name="RefSeq"/>
        </authorList>
    </citation>
    <scope>IDENTIFICATION</scope>
    <source>
        <tissue evidence="4">Kidney</tissue>
    </source>
</reference>
<dbReference type="Proteomes" id="UP000515202">
    <property type="component" value="Unplaced"/>
</dbReference>
<dbReference type="KEGG" id="pvp:105297307"/>
<dbReference type="InterPro" id="IPR016024">
    <property type="entry name" value="ARM-type_fold"/>
</dbReference>
<dbReference type="AlphaFoldDB" id="A0A6P6CU59"/>
<dbReference type="Pfam" id="PF23210">
    <property type="entry name" value="HEAT_Maestro_2"/>
    <property type="match status" value="1"/>
</dbReference>
<evidence type="ECO:0000259" key="1">
    <source>
        <dbReference type="Pfam" id="PF21047"/>
    </source>
</evidence>
<feature type="domain" description="Maestro-like HEAT-repeats" evidence="1">
    <location>
        <begin position="304"/>
        <end position="374"/>
    </location>
</feature>
<name>A0A6P6CU59_PTEVA</name>
<dbReference type="InterPro" id="IPR055408">
    <property type="entry name" value="HEAT_MROH2B-like"/>
</dbReference>
<dbReference type="RefSeq" id="XP_023390964.1">
    <property type="nucleotide sequence ID" value="XM_023535196.1"/>
</dbReference>
<dbReference type="Pfam" id="PF21047">
    <property type="entry name" value="HEAT_Maestro"/>
    <property type="match status" value="1"/>
</dbReference>
<organism evidence="3 4">
    <name type="scientific">Pteropus vampyrus</name>
    <name type="common">Large flying fox</name>
    <dbReference type="NCBI Taxonomy" id="132908"/>
    <lineage>
        <taxon>Eukaryota</taxon>
        <taxon>Metazoa</taxon>
        <taxon>Chordata</taxon>
        <taxon>Craniata</taxon>
        <taxon>Vertebrata</taxon>
        <taxon>Euteleostomi</taxon>
        <taxon>Mammalia</taxon>
        <taxon>Eutheria</taxon>
        <taxon>Laurasiatheria</taxon>
        <taxon>Chiroptera</taxon>
        <taxon>Yinpterochiroptera</taxon>
        <taxon>Pteropodoidea</taxon>
        <taxon>Pteropodidae</taxon>
        <taxon>Pteropodinae</taxon>
        <taxon>Pteropus</taxon>
    </lineage>
</organism>
<accession>A0A6P6CU59</accession>
<sequence length="394" mass="45464">MMLSSILQTAHEELQEREGIAVALSIVSMKHLTTVLDQLEVYSAILTDKDSSSILQLMKEHQQREWGLVCNTIYLSYSKIILESKGAIFTHLDAILALVLQHYHNCIVEKDKNLKLDYLNALTTLTNILSSQRKAFQFNFPHKLDIVNLMVELIKEEPPNFISSSIRQMAMNIVTDFRNLRPLLEIEERTELLRTCFKGVLSLPPRDILRKEAARSKEAQAVLDLFKETLESLLRLMETLIVEMPTRIQNCLEVSGKEPLQDLFKETLESLLRLMETLIVEMPTRIQNCLELLDTWLNSQKDNERERAMWCTARILGFTAKMNNFKAEIEFTRLGRLVRLLAVRCQDPVDNICFLSSQAVYNLYCILLQQKRICRVLHQDPAHHSGTDSHGRPD</sequence>
<dbReference type="InterPro" id="IPR048465">
    <property type="entry name" value="Maestro-like_HEAT"/>
</dbReference>
<dbReference type="OrthoDB" id="1884734at2759"/>
<evidence type="ECO:0000313" key="3">
    <source>
        <dbReference type="Proteomes" id="UP000515202"/>
    </source>
</evidence>
<keyword evidence="3" id="KW-1185">Reference proteome</keyword>
<evidence type="ECO:0000313" key="4">
    <source>
        <dbReference type="RefSeq" id="XP_023390964.1"/>
    </source>
</evidence>